<protein>
    <submittedName>
        <fullName evidence="2">Phosphopantetheine-binding protein</fullName>
    </submittedName>
</protein>
<sequence>MPDHELLVATQLAETLAERGIPAGTAEEIVRNRDWCHQDYAQFGLGSLDWLAIAVKVEAATGAELPDHVLLEPEHRSVSGWAAALASVLPTTLVDSEPRRSE</sequence>
<evidence type="ECO:0000259" key="1">
    <source>
        <dbReference type="Pfam" id="PF00550"/>
    </source>
</evidence>
<name>A0ABY8Y0B9_9PSEU</name>
<organism evidence="2 3">
    <name type="scientific">Amycolatopsis nalaikhensis</name>
    <dbReference type="NCBI Taxonomy" id="715472"/>
    <lineage>
        <taxon>Bacteria</taxon>
        <taxon>Bacillati</taxon>
        <taxon>Actinomycetota</taxon>
        <taxon>Actinomycetes</taxon>
        <taxon>Pseudonocardiales</taxon>
        <taxon>Pseudonocardiaceae</taxon>
        <taxon>Amycolatopsis</taxon>
    </lineage>
</organism>
<evidence type="ECO:0000313" key="2">
    <source>
        <dbReference type="EMBL" id="WIV61045.1"/>
    </source>
</evidence>
<keyword evidence="3" id="KW-1185">Reference proteome</keyword>
<dbReference type="EMBL" id="CP127173">
    <property type="protein sequence ID" value="WIV61045.1"/>
    <property type="molecule type" value="Genomic_DNA"/>
</dbReference>
<reference evidence="2 3" key="1">
    <citation type="submission" date="2023-06" db="EMBL/GenBank/DDBJ databases">
        <authorList>
            <person name="Oyuntsetseg B."/>
            <person name="Kim S.B."/>
        </authorList>
    </citation>
    <scope>NUCLEOTIDE SEQUENCE [LARGE SCALE GENOMIC DNA]</scope>
    <source>
        <strain evidence="2 3">2-2</strain>
    </source>
</reference>
<feature type="domain" description="Carrier" evidence="1">
    <location>
        <begin position="37"/>
        <end position="85"/>
    </location>
</feature>
<dbReference type="InterPro" id="IPR009081">
    <property type="entry name" value="PP-bd_ACP"/>
</dbReference>
<dbReference type="RefSeq" id="WP_285458659.1">
    <property type="nucleotide sequence ID" value="NZ_CP127173.1"/>
</dbReference>
<dbReference type="InterPro" id="IPR036736">
    <property type="entry name" value="ACP-like_sf"/>
</dbReference>
<gene>
    <name evidence="2" type="ORF">QP939_21815</name>
</gene>
<proteinExistence type="predicted"/>
<evidence type="ECO:0000313" key="3">
    <source>
        <dbReference type="Proteomes" id="UP001227101"/>
    </source>
</evidence>
<dbReference type="Proteomes" id="UP001227101">
    <property type="component" value="Chromosome"/>
</dbReference>
<dbReference type="Pfam" id="PF00550">
    <property type="entry name" value="PP-binding"/>
    <property type="match status" value="1"/>
</dbReference>
<accession>A0ABY8Y0B9</accession>
<dbReference type="SUPFAM" id="SSF47336">
    <property type="entry name" value="ACP-like"/>
    <property type="match status" value="1"/>
</dbReference>